<name>A0A5M6CYI2_9BACT</name>
<sequence>MEQALTEFVGRMFVGPVWPASLLVCLMVFYTLIAVLGLIDLDLDVPDMDAGIPSDLGVPDLDAPDLGGPDLDGVQLETGGGDFDVGEAGTLDFISGIAATTVRWTNFGRVPLVIWVGAFTVIFWAISYGLWHYLDASRYAPTWLVSILLAARNFVLATIVTKFVTQPAVGKFTPPPGYDTERLLGATCEISSIAASPSFGQAKFRTNAAPLLLNVRTKESEIPKGTEVRIIDYDSSKRIYTVIEIQPENKS</sequence>
<organism evidence="2 3">
    <name type="scientific">Roseiconus nitratireducens</name>
    <dbReference type="NCBI Taxonomy" id="2605748"/>
    <lineage>
        <taxon>Bacteria</taxon>
        <taxon>Pseudomonadati</taxon>
        <taxon>Planctomycetota</taxon>
        <taxon>Planctomycetia</taxon>
        <taxon>Pirellulales</taxon>
        <taxon>Pirellulaceae</taxon>
        <taxon>Roseiconus</taxon>
    </lineage>
</organism>
<accession>A0A5M6CYI2</accession>
<reference evidence="2 3" key="1">
    <citation type="submission" date="2019-08" db="EMBL/GenBank/DDBJ databases">
        <authorList>
            <person name="Dhanesh K."/>
            <person name="Kumar G."/>
            <person name="Sasikala C."/>
            <person name="Venkata Ramana C."/>
        </authorList>
    </citation>
    <scope>NUCLEOTIDE SEQUENCE [LARGE SCALE GENOMIC DNA]</scope>
    <source>
        <strain evidence="2 3">JC645</strain>
    </source>
</reference>
<evidence type="ECO:0000256" key="1">
    <source>
        <dbReference type="SAM" id="Phobius"/>
    </source>
</evidence>
<gene>
    <name evidence="2" type="ORF">FYK55_21785</name>
</gene>
<feature type="transmembrane region" description="Helical" evidence="1">
    <location>
        <begin position="143"/>
        <end position="164"/>
    </location>
</feature>
<dbReference type="Proteomes" id="UP000324479">
    <property type="component" value="Unassembled WGS sequence"/>
</dbReference>
<proteinExistence type="predicted"/>
<evidence type="ECO:0000313" key="2">
    <source>
        <dbReference type="EMBL" id="KAA5540261.1"/>
    </source>
</evidence>
<dbReference type="RefSeq" id="WP_150078734.1">
    <property type="nucleotide sequence ID" value="NZ_VWOX01000014.1"/>
</dbReference>
<keyword evidence="1" id="KW-0472">Membrane</keyword>
<dbReference type="EMBL" id="VWOX01000014">
    <property type="protein sequence ID" value="KAA5540261.1"/>
    <property type="molecule type" value="Genomic_DNA"/>
</dbReference>
<keyword evidence="3" id="KW-1185">Reference proteome</keyword>
<dbReference type="AlphaFoldDB" id="A0A5M6CYI2"/>
<feature type="transmembrane region" description="Helical" evidence="1">
    <location>
        <begin position="20"/>
        <end position="39"/>
    </location>
</feature>
<protein>
    <submittedName>
        <fullName evidence="2">DUF1449 domain-containing protein</fullName>
    </submittedName>
</protein>
<keyword evidence="1" id="KW-1133">Transmembrane helix</keyword>
<keyword evidence="1" id="KW-0812">Transmembrane</keyword>
<comment type="caution">
    <text evidence="2">The sequence shown here is derived from an EMBL/GenBank/DDBJ whole genome shotgun (WGS) entry which is preliminary data.</text>
</comment>
<evidence type="ECO:0000313" key="3">
    <source>
        <dbReference type="Proteomes" id="UP000324479"/>
    </source>
</evidence>
<feature type="transmembrane region" description="Helical" evidence="1">
    <location>
        <begin position="112"/>
        <end position="131"/>
    </location>
</feature>